<comment type="caution">
    <text evidence="4">The sequence shown here is derived from an EMBL/GenBank/DDBJ whole genome shotgun (WGS) entry which is preliminary data.</text>
</comment>
<accession>A0ABW2T568</accession>
<dbReference type="PANTHER" id="PTHR23028:SF131">
    <property type="entry name" value="BLR2367 PROTEIN"/>
    <property type="match status" value="1"/>
</dbReference>
<feature type="region of interest" description="Disordered" evidence="1">
    <location>
        <begin position="394"/>
        <end position="446"/>
    </location>
</feature>
<feature type="transmembrane region" description="Helical" evidence="2">
    <location>
        <begin position="143"/>
        <end position="161"/>
    </location>
</feature>
<dbReference type="InterPro" id="IPR002656">
    <property type="entry name" value="Acyl_transf_3_dom"/>
</dbReference>
<evidence type="ECO:0000313" key="5">
    <source>
        <dbReference type="Proteomes" id="UP001596514"/>
    </source>
</evidence>
<feature type="transmembrane region" description="Helical" evidence="2">
    <location>
        <begin position="317"/>
        <end position="335"/>
    </location>
</feature>
<dbReference type="Proteomes" id="UP001596514">
    <property type="component" value="Unassembled WGS sequence"/>
</dbReference>
<dbReference type="RefSeq" id="WP_343968173.1">
    <property type="nucleotide sequence ID" value="NZ_BAAAGK010000065.1"/>
</dbReference>
<dbReference type="GO" id="GO:0016746">
    <property type="term" value="F:acyltransferase activity"/>
    <property type="evidence" value="ECO:0007669"/>
    <property type="project" value="UniProtKB-KW"/>
</dbReference>
<name>A0ABW2T568_9ACTN</name>
<keyword evidence="5" id="KW-1185">Reference proteome</keyword>
<evidence type="ECO:0000313" key="4">
    <source>
        <dbReference type="EMBL" id="MFC7603416.1"/>
    </source>
</evidence>
<dbReference type="PANTHER" id="PTHR23028">
    <property type="entry name" value="ACETYLTRANSFERASE"/>
    <property type="match status" value="1"/>
</dbReference>
<feature type="transmembrane region" description="Helical" evidence="2">
    <location>
        <begin position="167"/>
        <end position="185"/>
    </location>
</feature>
<protein>
    <submittedName>
        <fullName evidence="4">Acyltransferase family protein</fullName>
        <ecNumber evidence="4">2.3.-.-</ecNumber>
    </submittedName>
</protein>
<evidence type="ECO:0000259" key="3">
    <source>
        <dbReference type="Pfam" id="PF01757"/>
    </source>
</evidence>
<keyword evidence="4" id="KW-0808">Transferase</keyword>
<evidence type="ECO:0000256" key="2">
    <source>
        <dbReference type="SAM" id="Phobius"/>
    </source>
</evidence>
<evidence type="ECO:0000256" key="1">
    <source>
        <dbReference type="SAM" id="MobiDB-lite"/>
    </source>
</evidence>
<feature type="transmembrane region" description="Helical" evidence="2">
    <location>
        <begin position="192"/>
        <end position="211"/>
    </location>
</feature>
<feature type="transmembrane region" description="Helical" evidence="2">
    <location>
        <begin position="290"/>
        <end position="310"/>
    </location>
</feature>
<keyword evidence="2" id="KW-0812">Transmembrane</keyword>
<organism evidence="4 5">
    <name type="scientific">Streptosporangium amethystogenes subsp. fukuiense</name>
    <dbReference type="NCBI Taxonomy" id="698418"/>
    <lineage>
        <taxon>Bacteria</taxon>
        <taxon>Bacillati</taxon>
        <taxon>Actinomycetota</taxon>
        <taxon>Actinomycetes</taxon>
        <taxon>Streptosporangiales</taxon>
        <taxon>Streptosporangiaceae</taxon>
        <taxon>Streptosporangium</taxon>
    </lineage>
</organism>
<feature type="transmembrane region" description="Helical" evidence="2">
    <location>
        <begin position="217"/>
        <end position="248"/>
    </location>
</feature>
<feature type="compositionally biased region" description="Polar residues" evidence="1">
    <location>
        <begin position="437"/>
        <end position="446"/>
    </location>
</feature>
<dbReference type="InterPro" id="IPR050879">
    <property type="entry name" value="Acyltransferase_3"/>
</dbReference>
<dbReference type="EC" id="2.3.-.-" evidence="4"/>
<reference evidence="5" key="1">
    <citation type="journal article" date="2019" name="Int. J. Syst. Evol. Microbiol.">
        <title>The Global Catalogue of Microorganisms (GCM) 10K type strain sequencing project: providing services to taxonomists for standard genome sequencing and annotation.</title>
        <authorList>
            <consortium name="The Broad Institute Genomics Platform"/>
            <consortium name="The Broad Institute Genome Sequencing Center for Infectious Disease"/>
            <person name="Wu L."/>
            <person name="Ma J."/>
        </authorList>
    </citation>
    <scope>NUCLEOTIDE SEQUENCE [LARGE SCALE GENOMIC DNA]</scope>
    <source>
        <strain evidence="5">JCM 10083</strain>
    </source>
</reference>
<feature type="compositionally biased region" description="Low complexity" evidence="1">
    <location>
        <begin position="419"/>
        <end position="429"/>
    </location>
</feature>
<feature type="transmembrane region" description="Helical" evidence="2">
    <location>
        <begin position="48"/>
        <end position="68"/>
    </location>
</feature>
<feature type="transmembrane region" description="Helical" evidence="2">
    <location>
        <begin position="355"/>
        <end position="376"/>
    </location>
</feature>
<feature type="domain" description="Acyltransferase 3" evidence="3">
    <location>
        <begin position="19"/>
        <end position="372"/>
    </location>
</feature>
<keyword evidence="4" id="KW-0012">Acyltransferase</keyword>
<keyword evidence="2" id="KW-1133">Transmembrane helix</keyword>
<dbReference type="Pfam" id="PF01757">
    <property type="entry name" value="Acyl_transf_3"/>
    <property type="match status" value="1"/>
</dbReference>
<sequence>MSSPLIGASSARTPVPRLAWLDALRGIGAVAVLLEHMLPWFMPALRPYWFNLGMYGVLVFFLVSGYIIPVSLERRGDVRAFWISRVFRLYPIYLLVAVGVLVMAIWMPVREQVPRDLASVSAHATMLLDVVHLGGLADTMWTLSYEMVFYLIVTALFVGGVHRASGAFAIGFGAVAVVAGLVLTAPPMKGYWPAYVSGVLFFAGLACLIGGRFTKIAAYVLGAMAVVLLIFSGFVPWLGAAILAVMFAGTAIRRWEHGEGALWPVAVATVLVALAPVWSEQAGWWWVQPGPWFVTMALAGVSFAGAMALRGRRLPRFLVWLGLVSYSVYLLHHPLLRIAHIVVGDVREAGPVLQLSLSAAFVLVVLGLSLLTYRYVELPMQELGRRLARRRSADEIAERTPSAEMARRASSGGAAQLPSSGDSAKSSGSPVGDSEVRSSSFSEPTG</sequence>
<keyword evidence="2" id="KW-0472">Membrane</keyword>
<feature type="transmembrane region" description="Helical" evidence="2">
    <location>
        <begin position="89"/>
        <end position="106"/>
    </location>
</feature>
<proteinExistence type="predicted"/>
<gene>
    <name evidence="4" type="ORF">ACFQVD_25215</name>
</gene>
<dbReference type="EMBL" id="JBHTEE010000001">
    <property type="protein sequence ID" value="MFC7603416.1"/>
    <property type="molecule type" value="Genomic_DNA"/>
</dbReference>